<dbReference type="Proteomes" id="UP000887579">
    <property type="component" value="Unplaced"/>
</dbReference>
<evidence type="ECO:0000313" key="1">
    <source>
        <dbReference type="Proteomes" id="UP000887579"/>
    </source>
</evidence>
<protein>
    <submittedName>
        <fullName evidence="2">Uridine/cytidine kinase</fullName>
    </submittedName>
</protein>
<proteinExistence type="predicted"/>
<reference evidence="2" key="1">
    <citation type="submission" date="2022-11" db="UniProtKB">
        <authorList>
            <consortium name="WormBaseParasite"/>
        </authorList>
    </citation>
    <scope>IDENTIFICATION</scope>
</reference>
<name>A0AC34G675_9BILA</name>
<dbReference type="WBParaSite" id="ES5_v2.g25287.t1">
    <property type="protein sequence ID" value="ES5_v2.g25287.t1"/>
    <property type="gene ID" value="ES5_v2.g25287"/>
</dbReference>
<organism evidence="1 2">
    <name type="scientific">Panagrolaimus sp. ES5</name>
    <dbReference type="NCBI Taxonomy" id="591445"/>
    <lineage>
        <taxon>Eukaryota</taxon>
        <taxon>Metazoa</taxon>
        <taxon>Ecdysozoa</taxon>
        <taxon>Nematoda</taxon>
        <taxon>Chromadorea</taxon>
        <taxon>Rhabditida</taxon>
        <taxon>Tylenchina</taxon>
        <taxon>Panagrolaimomorpha</taxon>
        <taxon>Panagrolaimoidea</taxon>
        <taxon>Panagrolaimidae</taxon>
        <taxon>Panagrolaimus</taxon>
    </lineage>
</organism>
<accession>A0AC34G675</accession>
<evidence type="ECO:0000313" key="2">
    <source>
        <dbReference type="WBParaSite" id="ES5_v2.g25287.t1"/>
    </source>
</evidence>
<sequence length="201" mass="22639">MVQRTAIFRRQAYLIAVAGGTASGKTTVCHNIINHLGDTNKRVVIISQDSFYRNLTAEDLALAKKGDYNFDHPDAFDDALFKQVLCDLKEGLPVKIPCYDFKTHARVVGKEEIIDNADVVLIEGILVFYDPEIRKLFDMRIFVDTDSDIRLARRAIGLLVQRIQEILRSPRSSSTNSLDSEGKQSDEENHIPSICGDYTPH</sequence>